<protein>
    <submittedName>
        <fullName evidence="2">Aldehyde dehydrogenase</fullName>
    </submittedName>
</protein>
<evidence type="ECO:0000313" key="2">
    <source>
        <dbReference type="EMBL" id="GFE82218.1"/>
    </source>
</evidence>
<dbReference type="SMART" id="SM01008">
    <property type="entry name" value="Ald_Xan_dh_C"/>
    <property type="match status" value="1"/>
</dbReference>
<evidence type="ECO:0000259" key="1">
    <source>
        <dbReference type="SMART" id="SM01008"/>
    </source>
</evidence>
<feature type="domain" description="Aldehyde oxidase/xanthine dehydrogenase a/b hammerhead" evidence="1">
    <location>
        <begin position="229"/>
        <end position="307"/>
    </location>
</feature>
<accession>A0A829YHD2</accession>
<dbReference type="SUPFAM" id="SSF56003">
    <property type="entry name" value="Molybdenum cofactor-binding domain"/>
    <property type="match status" value="2"/>
</dbReference>
<dbReference type="InterPro" id="IPR012368">
    <property type="entry name" value="OxRdtase_Mopterin-bd_su_IorB"/>
</dbReference>
<dbReference type="Gene3D" id="3.90.1170.50">
    <property type="entry name" value="Aldehyde oxidase/xanthine dehydrogenase, a/b hammerhead"/>
    <property type="match status" value="1"/>
</dbReference>
<dbReference type="EMBL" id="BLJN01000004">
    <property type="protein sequence ID" value="GFE82218.1"/>
    <property type="molecule type" value="Genomic_DNA"/>
</dbReference>
<comment type="caution">
    <text evidence="2">The sequence shown here is derived from an EMBL/GenBank/DDBJ whole genome shotgun (WGS) entry which is preliminary data.</text>
</comment>
<dbReference type="InterPro" id="IPR046867">
    <property type="entry name" value="AldOxase/xan_DH_MoCoBD2"/>
</dbReference>
<name>A0A829YHD2_9GAMM</name>
<dbReference type="Pfam" id="PF02738">
    <property type="entry name" value="MoCoBD_1"/>
    <property type="match status" value="1"/>
</dbReference>
<dbReference type="PANTHER" id="PTHR47495">
    <property type="entry name" value="ALDEHYDE DEHYDROGENASE"/>
    <property type="match status" value="1"/>
</dbReference>
<reference evidence="3" key="1">
    <citation type="submission" date="2020-01" db="EMBL/GenBank/DDBJ databases">
        <title>'Steroidobacter agaridevorans' sp. nov., agar-degrading bacteria isolated from rhizosphere soils.</title>
        <authorList>
            <person name="Ikenaga M."/>
            <person name="Kataoka M."/>
            <person name="Murouchi A."/>
            <person name="Katsuragi S."/>
            <person name="Sakai M."/>
        </authorList>
    </citation>
    <scope>NUCLEOTIDE SEQUENCE [LARGE SCALE GENOMIC DNA]</scope>
    <source>
        <strain evidence="3">YU21-B</strain>
    </source>
</reference>
<proteinExistence type="predicted"/>
<gene>
    <name evidence="2" type="ORF">GCM10011487_42180</name>
</gene>
<keyword evidence="3" id="KW-1185">Reference proteome</keyword>
<dbReference type="InterPro" id="IPR052516">
    <property type="entry name" value="N-heterocyclic_Hydroxylase"/>
</dbReference>
<dbReference type="RefSeq" id="WP_161813887.1">
    <property type="nucleotide sequence ID" value="NZ_BLJN01000004.1"/>
</dbReference>
<dbReference type="PANTHER" id="PTHR47495:SF2">
    <property type="entry name" value="ALDEHYDE DEHYDROGENASE"/>
    <property type="match status" value="1"/>
</dbReference>
<dbReference type="InterPro" id="IPR008274">
    <property type="entry name" value="AldOxase/xan_DH_MoCoBD1"/>
</dbReference>
<organism evidence="2 3">
    <name type="scientific">Steroidobacter agaridevorans</name>
    <dbReference type="NCBI Taxonomy" id="2695856"/>
    <lineage>
        <taxon>Bacteria</taxon>
        <taxon>Pseudomonadati</taxon>
        <taxon>Pseudomonadota</taxon>
        <taxon>Gammaproteobacteria</taxon>
        <taxon>Steroidobacterales</taxon>
        <taxon>Steroidobacteraceae</taxon>
        <taxon>Steroidobacter</taxon>
    </lineage>
</organism>
<dbReference type="PIRSF" id="PIRSF036389">
    <property type="entry name" value="IOR_B"/>
    <property type="match status" value="1"/>
</dbReference>
<dbReference type="Gene3D" id="3.30.365.10">
    <property type="entry name" value="Aldehyde oxidase/xanthine dehydrogenase, molybdopterin binding domain"/>
    <property type="match status" value="5"/>
</dbReference>
<dbReference type="Proteomes" id="UP000445000">
    <property type="component" value="Unassembled WGS sequence"/>
</dbReference>
<sequence length="739" mass="79102">MNAVVHALGEQSTSRRRFLQGGGGLLLGFALPGFGTEQPRNEKPPEAAVGHATRAMTQESSGLEPNAFIRIDRAGAVTLIVHKVEMGQGTFTSLPMLLAEELEVDLQQVKLEQAPADNERYGDPLLGGQVTGGSTSIRATWKPLRQAGATARTMLVSAAAQQWKVDPSTCVARNGVVTHGASNRSLKYGELVDAAAKLPVPKDVALKQPKDFTLIGKAHHRLDSPDKIDGKAQFGIDVRLPNMSVAAVAISPVPGGKLQSADDKKAMAVKGVRQVVKLDHAVAVLGDHMWAAKQGLAALSPKWNEGANATLTTASLVAGLRSASEKQGAVARNDGQADKAIAAAPRKIEAIYEMPYLAHATMEPMNCTVDLRNGLCELWVGTQVPALAQGTAAKLTGLALDKVRVHNHYLGGGFGRRLETDFIALAVEIAKQANGPVKVVYSREDDIQHDMYRPYYLDRMSAGLDDAFVPLGWFHRIVGSSIMARFAPAAVQNGIDSDAVEGAKDQPYAIPNVRVEYVRHESPVPTAFWRGVGATHNIWVVESFIDELAAAAKQDPLTYRRGLLKDQPRMRTVLDLAANKAGWSKPLRAIEGRRVGRGISVQFAFGSYMSQVADISVGADGEVQVHRVVCAVDCGQIVNPDTVIAQIESGVVFGLGAALWNEVTFDKGRVQQNNFTDYRVMRINEAPAIEVYMVKSNDAPGGIGEPGTSAIAPALTNAIFAATGQRLRKLPVTATSLKA</sequence>
<dbReference type="Pfam" id="PF20256">
    <property type="entry name" value="MoCoBD_2"/>
    <property type="match status" value="2"/>
</dbReference>
<dbReference type="InterPro" id="IPR006311">
    <property type="entry name" value="TAT_signal"/>
</dbReference>
<dbReference type="PROSITE" id="PS51318">
    <property type="entry name" value="TAT"/>
    <property type="match status" value="1"/>
</dbReference>
<dbReference type="InterPro" id="IPR037165">
    <property type="entry name" value="AldOxase/xan_DH_Mopterin-bd_sf"/>
</dbReference>
<dbReference type="GO" id="GO:0016491">
    <property type="term" value="F:oxidoreductase activity"/>
    <property type="evidence" value="ECO:0007669"/>
    <property type="project" value="InterPro"/>
</dbReference>
<dbReference type="AlphaFoldDB" id="A0A829YHD2"/>
<evidence type="ECO:0000313" key="3">
    <source>
        <dbReference type="Proteomes" id="UP000445000"/>
    </source>
</evidence>
<dbReference type="InterPro" id="IPR000674">
    <property type="entry name" value="Ald_Oxase/Xan_DH_a/b"/>
</dbReference>